<dbReference type="EMBL" id="MCFF01000004">
    <property type="protein sequence ID" value="ORZ27347.1"/>
    <property type="molecule type" value="Genomic_DNA"/>
</dbReference>
<feature type="non-terminal residue" evidence="1">
    <location>
        <position position="435"/>
    </location>
</feature>
<accession>A0A1Y2GYK1</accession>
<dbReference type="InParanoid" id="A0A1Y2GYK1"/>
<dbReference type="Proteomes" id="UP000193648">
    <property type="component" value="Unassembled WGS sequence"/>
</dbReference>
<sequence>MADVFLTMLSNQSVTIFDIPLILELISESLSKKDLQQCILVSHAWHDAFIPFLWHDIRIFLKCSLKRFRAEEVHSVLLSQNRASLIHSITTYRGELFPWLQPNPQRNKRERKRLRRLQHQQVQRQKSSLDAIVDVHNNNIIKMNNEIEDQCKVKGGEDAQGNIHSTAFSRLHLSPSKFAPPLPAQVSSFEPLVLTNLKVLRCLSFPCDLLSTGHNNEYLYQILTFVEACPHLHTFELDHFVYESHFIIRLSKVLCHHSSLKDFSLLPAKAIHLRDLQILLRHCNRLESLEVACYPYCPTTSSEEEMKELEEMPETTIRHLNFARVVSSGLIPTLVAFLKKCPQLIELRFLDHNESQLLMETITNYLPKLCRLDFSRTTIQIARVINACQTGIESFKDICLASCSAVQGRDIQAILVSCPNLVSFHVRIPTVIGRA</sequence>
<reference evidence="1 2" key="1">
    <citation type="submission" date="2016-07" db="EMBL/GenBank/DDBJ databases">
        <title>Pervasive Adenine N6-methylation of Active Genes in Fungi.</title>
        <authorList>
            <consortium name="DOE Joint Genome Institute"/>
            <person name="Mondo S.J."/>
            <person name="Dannebaum R.O."/>
            <person name="Kuo R.C."/>
            <person name="Labutti K."/>
            <person name="Haridas S."/>
            <person name="Kuo A."/>
            <person name="Salamov A."/>
            <person name="Ahrendt S.R."/>
            <person name="Lipzen A."/>
            <person name="Sullivan W."/>
            <person name="Andreopoulos W.B."/>
            <person name="Clum A."/>
            <person name="Lindquist E."/>
            <person name="Daum C."/>
            <person name="Ramamoorthy G.K."/>
            <person name="Gryganskyi A."/>
            <person name="Culley D."/>
            <person name="Magnuson J.K."/>
            <person name="James T.Y."/>
            <person name="O'Malley M.A."/>
            <person name="Stajich J.E."/>
            <person name="Spatafora J.W."/>
            <person name="Visel A."/>
            <person name="Grigoriev I.V."/>
        </authorList>
    </citation>
    <scope>NUCLEOTIDE SEQUENCE [LARGE SCALE GENOMIC DNA]</scope>
    <source>
        <strain evidence="1 2">NRRL 3116</strain>
    </source>
</reference>
<dbReference type="Gene3D" id="3.80.10.10">
    <property type="entry name" value="Ribonuclease Inhibitor"/>
    <property type="match status" value="1"/>
</dbReference>
<dbReference type="RefSeq" id="XP_021885074.1">
    <property type="nucleotide sequence ID" value="XM_022027500.1"/>
</dbReference>
<evidence type="ECO:0000313" key="2">
    <source>
        <dbReference type="Proteomes" id="UP000193648"/>
    </source>
</evidence>
<gene>
    <name evidence="1" type="ORF">BCR41DRAFT_383797</name>
</gene>
<dbReference type="AlphaFoldDB" id="A0A1Y2GYK1"/>
<dbReference type="OrthoDB" id="2366519at2759"/>
<name>A0A1Y2GYK1_9FUNG</name>
<proteinExistence type="predicted"/>
<dbReference type="SUPFAM" id="SSF52047">
    <property type="entry name" value="RNI-like"/>
    <property type="match status" value="1"/>
</dbReference>
<evidence type="ECO:0000313" key="1">
    <source>
        <dbReference type="EMBL" id="ORZ27347.1"/>
    </source>
</evidence>
<evidence type="ECO:0008006" key="3">
    <source>
        <dbReference type="Google" id="ProtNLM"/>
    </source>
</evidence>
<organism evidence="1 2">
    <name type="scientific">Lobosporangium transversale</name>
    <dbReference type="NCBI Taxonomy" id="64571"/>
    <lineage>
        <taxon>Eukaryota</taxon>
        <taxon>Fungi</taxon>
        <taxon>Fungi incertae sedis</taxon>
        <taxon>Mucoromycota</taxon>
        <taxon>Mortierellomycotina</taxon>
        <taxon>Mortierellomycetes</taxon>
        <taxon>Mortierellales</taxon>
        <taxon>Mortierellaceae</taxon>
        <taxon>Lobosporangium</taxon>
    </lineage>
</organism>
<protein>
    <recommendedName>
        <fullName evidence="3">F-box domain-containing protein</fullName>
    </recommendedName>
</protein>
<comment type="caution">
    <text evidence="1">The sequence shown here is derived from an EMBL/GenBank/DDBJ whole genome shotgun (WGS) entry which is preliminary data.</text>
</comment>
<dbReference type="InterPro" id="IPR032675">
    <property type="entry name" value="LRR_dom_sf"/>
</dbReference>
<dbReference type="GeneID" id="33569343"/>
<keyword evidence="2" id="KW-1185">Reference proteome</keyword>